<name>A0A2T6ZVP4_TUBBO</name>
<proteinExistence type="predicted"/>
<feature type="compositionally biased region" description="Low complexity" evidence="1">
    <location>
        <begin position="51"/>
        <end position="61"/>
    </location>
</feature>
<reference evidence="2 3" key="1">
    <citation type="submission" date="2017-04" db="EMBL/GenBank/DDBJ databases">
        <title>Draft genome sequence of Tuber borchii Vittad., a whitish edible truffle.</title>
        <authorList>
            <consortium name="DOE Joint Genome Institute"/>
            <person name="Murat C."/>
            <person name="Kuo A."/>
            <person name="Barry K.W."/>
            <person name="Clum A."/>
            <person name="Dockter R.B."/>
            <person name="Fauchery L."/>
            <person name="Iotti M."/>
            <person name="Kohler A."/>
            <person name="Labutti K."/>
            <person name="Lindquist E.A."/>
            <person name="Lipzen A."/>
            <person name="Ohm R.A."/>
            <person name="Wang M."/>
            <person name="Grigoriev I.V."/>
            <person name="Zambonelli A."/>
            <person name="Martin F.M."/>
        </authorList>
    </citation>
    <scope>NUCLEOTIDE SEQUENCE [LARGE SCALE GENOMIC DNA]</scope>
    <source>
        <strain evidence="2 3">Tbo3840</strain>
    </source>
</reference>
<dbReference type="EMBL" id="NESQ01000088">
    <property type="protein sequence ID" value="PUU79570.1"/>
    <property type="molecule type" value="Genomic_DNA"/>
</dbReference>
<accession>A0A2T6ZVP4</accession>
<evidence type="ECO:0000256" key="1">
    <source>
        <dbReference type="SAM" id="MobiDB-lite"/>
    </source>
</evidence>
<dbReference type="Proteomes" id="UP000244722">
    <property type="component" value="Unassembled WGS sequence"/>
</dbReference>
<protein>
    <submittedName>
        <fullName evidence="2">Uncharacterized protein</fullName>
    </submittedName>
</protein>
<feature type="region of interest" description="Disordered" evidence="1">
    <location>
        <begin position="35"/>
        <end position="61"/>
    </location>
</feature>
<gene>
    <name evidence="2" type="ORF">B9Z19DRAFT_1124970</name>
</gene>
<keyword evidence="3" id="KW-1185">Reference proteome</keyword>
<dbReference type="AlphaFoldDB" id="A0A2T6ZVP4"/>
<evidence type="ECO:0000313" key="3">
    <source>
        <dbReference type="Proteomes" id="UP000244722"/>
    </source>
</evidence>
<evidence type="ECO:0000313" key="2">
    <source>
        <dbReference type="EMBL" id="PUU79570.1"/>
    </source>
</evidence>
<comment type="caution">
    <text evidence="2">The sequence shown here is derived from an EMBL/GenBank/DDBJ whole genome shotgun (WGS) entry which is preliminary data.</text>
</comment>
<organism evidence="2 3">
    <name type="scientific">Tuber borchii</name>
    <name type="common">White truffle</name>
    <dbReference type="NCBI Taxonomy" id="42251"/>
    <lineage>
        <taxon>Eukaryota</taxon>
        <taxon>Fungi</taxon>
        <taxon>Dikarya</taxon>
        <taxon>Ascomycota</taxon>
        <taxon>Pezizomycotina</taxon>
        <taxon>Pezizomycetes</taxon>
        <taxon>Pezizales</taxon>
        <taxon>Tuberaceae</taxon>
        <taxon>Tuber</taxon>
    </lineage>
</organism>
<sequence>MSDKHAESASQVTIWDLEIDSITGLTNAEFLNAISVDDSPDRNTGSGGTSPGSALSSAPSGLLIPTIGAEEGWDDISNLTRGEIAY</sequence>